<evidence type="ECO:0000313" key="1">
    <source>
        <dbReference type="EMBL" id="QQK41443.1"/>
    </source>
</evidence>
<protein>
    <submittedName>
        <fullName evidence="1">Uncharacterized protein</fullName>
    </submittedName>
</protein>
<name>A0A7T6XHV8_PENDI</name>
<organism evidence="1 2">
    <name type="scientific">Penicillium digitatum</name>
    <name type="common">Green mold</name>
    <dbReference type="NCBI Taxonomy" id="36651"/>
    <lineage>
        <taxon>Eukaryota</taxon>
        <taxon>Fungi</taxon>
        <taxon>Dikarya</taxon>
        <taxon>Ascomycota</taxon>
        <taxon>Pezizomycotina</taxon>
        <taxon>Eurotiomycetes</taxon>
        <taxon>Eurotiomycetidae</taxon>
        <taxon>Eurotiales</taxon>
        <taxon>Aspergillaceae</taxon>
        <taxon>Penicillium</taxon>
    </lineage>
</organism>
<dbReference type="AlphaFoldDB" id="A0A7T6XHV8"/>
<evidence type="ECO:0000313" key="2">
    <source>
        <dbReference type="Proteomes" id="UP000595662"/>
    </source>
</evidence>
<reference evidence="1 2" key="1">
    <citation type="submission" date="2020-08" db="EMBL/GenBank/DDBJ databases">
        <title>The completed genome sequence of the pathogenic ascomycete fungus Penicillium digitatum.</title>
        <authorList>
            <person name="Wang M."/>
        </authorList>
    </citation>
    <scope>NUCLEOTIDE SEQUENCE [LARGE SCALE GENOMIC DNA]</scope>
    <source>
        <strain evidence="1 2">PdW03</strain>
    </source>
</reference>
<dbReference type="EMBL" id="CP060774">
    <property type="protein sequence ID" value="QQK41443.1"/>
    <property type="molecule type" value="Genomic_DNA"/>
</dbReference>
<proteinExistence type="predicted"/>
<gene>
    <name evidence="1" type="ORF">Pdw03_4297</name>
</gene>
<sequence length="104" mass="11565">METVNLLYALLPVTRATAIRLALSFKFWNFLISEPFSFISLIRELVILLHSTFRNASLGVKTCQSCRHGKGCIVPSPKGSLLALLSKTSSSDLRPRFPSNRTIV</sequence>
<dbReference type="GeneID" id="90952582"/>
<dbReference type="Proteomes" id="UP000595662">
    <property type="component" value="Chromosome 1"/>
</dbReference>
<dbReference type="RefSeq" id="XP_065956106.1">
    <property type="nucleotide sequence ID" value="XM_066100706.1"/>
</dbReference>
<accession>A0A7T6XHV8</accession>